<feature type="domain" description="Quinolinate phosphoribosyl transferase C-terminal" evidence="2">
    <location>
        <begin position="1"/>
        <end position="76"/>
    </location>
</feature>
<organism evidence="3 4">
    <name type="scientific">Hylia prasina</name>
    <name type="common">green hylia</name>
    <dbReference type="NCBI Taxonomy" id="208073"/>
    <lineage>
        <taxon>Eukaryota</taxon>
        <taxon>Metazoa</taxon>
        <taxon>Chordata</taxon>
        <taxon>Craniata</taxon>
        <taxon>Vertebrata</taxon>
        <taxon>Euteleostomi</taxon>
        <taxon>Archelosauria</taxon>
        <taxon>Archosauria</taxon>
        <taxon>Dinosauria</taxon>
        <taxon>Saurischia</taxon>
        <taxon>Theropoda</taxon>
        <taxon>Coelurosauria</taxon>
        <taxon>Aves</taxon>
        <taxon>Neognathae</taxon>
        <taxon>Neoaves</taxon>
        <taxon>Telluraves</taxon>
        <taxon>Australaves</taxon>
        <taxon>Passeriformes</taxon>
        <taxon>Sylvioidea</taxon>
        <taxon>Sylviidae</taxon>
        <taxon>Acrocephalinae</taxon>
        <taxon>Hylia</taxon>
    </lineage>
</organism>
<dbReference type="InterPro" id="IPR013785">
    <property type="entry name" value="Aldolase_TIM"/>
</dbReference>
<dbReference type="EMBL" id="VYXD01013962">
    <property type="protein sequence ID" value="NWU43807.1"/>
    <property type="molecule type" value="Genomic_DNA"/>
</dbReference>
<evidence type="ECO:0000313" key="3">
    <source>
        <dbReference type="EMBL" id="NWU43807.1"/>
    </source>
</evidence>
<feature type="non-terminal residue" evidence="3">
    <location>
        <position position="1"/>
    </location>
</feature>
<name>A0A7K5WRD7_9SYLV</name>
<reference evidence="3 4" key="1">
    <citation type="submission" date="2019-09" db="EMBL/GenBank/DDBJ databases">
        <title>Bird 10,000 Genomes (B10K) Project - Family phase.</title>
        <authorList>
            <person name="Zhang G."/>
        </authorList>
    </citation>
    <scope>NUCLEOTIDE SEQUENCE [LARGE SCALE GENOMIC DNA]</scope>
    <source>
        <strain evidence="3">B10K-DU-001-70</strain>
        <tissue evidence="3">Muscle</tissue>
    </source>
</reference>
<dbReference type="UniPathway" id="UPA00253"/>
<dbReference type="GO" id="GO:0009435">
    <property type="term" value="P:NAD+ biosynthetic process"/>
    <property type="evidence" value="ECO:0007669"/>
    <property type="project" value="UniProtKB-UniPathway"/>
</dbReference>
<sequence>VKCSSADKALVPAGAGADIVLLDNLAPRCPLQDLPAAEACGGIVLGSLPQFLGPHIHVVSMACLTHGAPSLDFALQV</sequence>
<comment type="caution">
    <text evidence="3">The sequence shown here is derived from an EMBL/GenBank/DDBJ whole genome shotgun (WGS) entry which is preliminary data.</text>
</comment>
<evidence type="ECO:0000313" key="4">
    <source>
        <dbReference type="Proteomes" id="UP000557268"/>
    </source>
</evidence>
<dbReference type="Proteomes" id="UP000557268">
    <property type="component" value="Unassembled WGS sequence"/>
</dbReference>
<dbReference type="InterPro" id="IPR002638">
    <property type="entry name" value="Quinolinate_PRibosylTrfase_C"/>
</dbReference>
<comment type="pathway">
    <text evidence="1">Cofactor biosynthesis; NAD(+) biosynthesis.</text>
</comment>
<dbReference type="InterPro" id="IPR036068">
    <property type="entry name" value="Nicotinate_pribotase-like_C"/>
</dbReference>
<accession>A0A7K5WRD7</accession>
<dbReference type="SUPFAM" id="SSF51690">
    <property type="entry name" value="Nicotinate/Quinolinate PRTase C-terminal domain-like"/>
    <property type="match status" value="1"/>
</dbReference>
<keyword evidence="4" id="KW-1185">Reference proteome</keyword>
<dbReference type="GO" id="GO:0004514">
    <property type="term" value="F:nicotinate-nucleotide diphosphorylase (carboxylating) activity"/>
    <property type="evidence" value="ECO:0007669"/>
    <property type="project" value="InterPro"/>
</dbReference>
<feature type="non-terminal residue" evidence="3">
    <location>
        <position position="77"/>
    </location>
</feature>
<evidence type="ECO:0000256" key="1">
    <source>
        <dbReference type="ARBA" id="ARBA00004790"/>
    </source>
</evidence>
<dbReference type="AlphaFoldDB" id="A0A7K5WRD7"/>
<gene>
    <name evidence="3" type="primary">Qprt_1</name>
    <name evidence="3" type="ORF">HYLPRA_R07195</name>
</gene>
<dbReference type="Pfam" id="PF01729">
    <property type="entry name" value="QRPTase_C"/>
    <property type="match status" value="1"/>
</dbReference>
<evidence type="ECO:0000259" key="2">
    <source>
        <dbReference type="Pfam" id="PF01729"/>
    </source>
</evidence>
<dbReference type="Gene3D" id="3.20.20.70">
    <property type="entry name" value="Aldolase class I"/>
    <property type="match status" value="1"/>
</dbReference>
<protein>
    <submittedName>
        <fullName evidence="3">NADC pyrophosphorylase</fullName>
    </submittedName>
</protein>
<proteinExistence type="predicted"/>